<organism evidence="1 2">
    <name type="scientific">Amycolatopsis rhabdoformis</name>
    <dbReference type="NCBI Taxonomy" id="1448059"/>
    <lineage>
        <taxon>Bacteria</taxon>
        <taxon>Bacillati</taxon>
        <taxon>Actinomycetota</taxon>
        <taxon>Actinomycetes</taxon>
        <taxon>Pseudonocardiales</taxon>
        <taxon>Pseudonocardiaceae</taxon>
        <taxon>Amycolatopsis</taxon>
    </lineage>
</organism>
<proteinExistence type="predicted"/>
<dbReference type="Proteomes" id="UP001330812">
    <property type="component" value="Chromosome"/>
</dbReference>
<evidence type="ECO:0000313" key="1">
    <source>
        <dbReference type="EMBL" id="WSE26122.1"/>
    </source>
</evidence>
<reference evidence="1 2" key="1">
    <citation type="journal article" date="2015" name="Int. J. Syst. Evol. Microbiol.">
        <title>Amycolatopsis rhabdoformis sp. nov., an actinomycete isolated from a tropical forest soil.</title>
        <authorList>
            <person name="Souza W.R."/>
            <person name="Silva R.E."/>
            <person name="Goodfellow M."/>
            <person name="Busarakam K."/>
            <person name="Figueiro F.S."/>
            <person name="Ferreira D."/>
            <person name="Rodrigues-Filho E."/>
            <person name="Moraes L.A.B."/>
            <person name="Zucchi T.D."/>
        </authorList>
    </citation>
    <scope>NUCLEOTIDE SEQUENCE [LARGE SCALE GENOMIC DNA]</scope>
    <source>
        <strain evidence="1 2">NCIMB 14900</strain>
    </source>
</reference>
<sequence length="151" mass="16249">MTRARAADVVLLLAQEADRTGDERYRVTPTTLRSWVYRGHITRDPKTDGYDLHEILTYLESRDTPVIKPISITQNPDGTTTLLVEGHDISHSATGLQLDIRAGDLARVTIDLGSAALAYTGEADVTVNPTDAEALVALGWTPPAEAASPAV</sequence>
<evidence type="ECO:0000313" key="2">
    <source>
        <dbReference type="Proteomes" id="UP001330812"/>
    </source>
</evidence>
<dbReference type="RefSeq" id="WP_326565090.1">
    <property type="nucleotide sequence ID" value="NZ_CP142149.1"/>
</dbReference>
<dbReference type="EMBL" id="CP142149">
    <property type="protein sequence ID" value="WSE26122.1"/>
    <property type="molecule type" value="Genomic_DNA"/>
</dbReference>
<accession>A0ABZ1HUT6</accession>
<name>A0ABZ1HUT6_9PSEU</name>
<gene>
    <name evidence="1" type="ORF">VSH64_24925</name>
</gene>
<keyword evidence="2" id="KW-1185">Reference proteome</keyword>
<protein>
    <recommendedName>
        <fullName evidence="3">MerR family transcriptional regulator</fullName>
    </recommendedName>
</protein>
<evidence type="ECO:0008006" key="3">
    <source>
        <dbReference type="Google" id="ProtNLM"/>
    </source>
</evidence>